<feature type="domain" description="Signal transduction histidine kinase subgroup 3 dimerisation and phosphoacceptor" evidence="11">
    <location>
        <begin position="170"/>
        <end position="234"/>
    </location>
</feature>
<dbReference type="GO" id="GO:0046983">
    <property type="term" value="F:protein dimerization activity"/>
    <property type="evidence" value="ECO:0007669"/>
    <property type="project" value="InterPro"/>
</dbReference>
<organism evidence="12 15">
    <name type="scientific">Streptomyces radicis</name>
    <dbReference type="NCBI Taxonomy" id="1750517"/>
    <lineage>
        <taxon>Bacteria</taxon>
        <taxon>Bacillati</taxon>
        <taxon>Actinomycetota</taxon>
        <taxon>Actinomycetes</taxon>
        <taxon>Kitasatosporales</taxon>
        <taxon>Streptomycetaceae</taxon>
        <taxon>Streptomyces</taxon>
    </lineage>
</organism>
<evidence type="ECO:0000256" key="9">
    <source>
        <dbReference type="SAM" id="Phobius"/>
    </source>
</evidence>
<sequence length="373" mass="39801">MARTARALTTDVCAFLFAVGFSVLSADAVLRGRDLSDGWLLVDQATGAVACLSVFLRRRWPVILALVLLVAGTRSHFVTGATLVALFTVATHRPPRTTAWVAAVVLAPLPFFLVQRPDPADPRTSSALVFFALVAGAIGWGLFVRSRRQLIASLRDRAERAAVEGRRQAREDIAREMHDVLAHRLSLLSVHAGALEFNPGAPPAEVQRAAGVIRDSAHQALEDLREIIDVLRADGDAVGQPQPVLTDLERLARESRTAGMRVALRQNVADPAAAPPLAGRTAYRVVQEGLTNARKHAPDEPVTVTVSGGPGDGLTVEIHNPAPGAAPEQAVPGAGMGLIGLRERTGLAGGRLEHTLTREDFRLTAWLPWPASA</sequence>
<dbReference type="AlphaFoldDB" id="A0A3A9WH68"/>
<dbReference type="InterPro" id="IPR036890">
    <property type="entry name" value="HATPase_C_sf"/>
</dbReference>
<keyword evidence="6 12" id="KW-0418">Kinase</keyword>
<keyword evidence="5" id="KW-0547">Nucleotide-binding</keyword>
<comment type="catalytic activity">
    <reaction evidence="1">
        <text>ATP + protein L-histidine = ADP + protein N-phospho-L-histidine.</text>
        <dbReference type="EC" id="2.7.13.3"/>
    </reaction>
</comment>
<evidence type="ECO:0000259" key="11">
    <source>
        <dbReference type="Pfam" id="PF07730"/>
    </source>
</evidence>
<keyword evidence="4" id="KW-0808">Transferase</keyword>
<dbReference type="SUPFAM" id="SSF55874">
    <property type="entry name" value="ATPase domain of HSP90 chaperone/DNA topoisomerase II/histidine kinase"/>
    <property type="match status" value="1"/>
</dbReference>
<dbReference type="InterPro" id="IPR011712">
    <property type="entry name" value="Sig_transdc_His_kin_sub3_dim/P"/>
</dbReference>
<evidence type="ECO:0000313" key="13">
    <source>
        <dbReference type="EMBL" id="RKN15097.1"/>
    </source>
</evidence>
<dbReference type="Proteomes" id="UP000275024">
    <property type="component" value="Unassembled WGS sequence"/>
</dbReference>
<gene>
    <name evidence="13" type="ORF">D7318_28170</name>
    <name evidence="12" type="ORF">D7319_20300</name>
</gene>
<evidence type="ECO:0000256" key="7">
    <source>
        <dbReference type="ARBA" id="ARBA00022840"/>
    </source>
</evidence>
<dbReference type="Proteomes" id="UP000268652">
    <property type="component" value="Unassembled WGS sequence"/>
</dbReference>
<dbReference type="OrthoDB" id="227596at2"/>
<reference evidence="14 15" key="1">
    <citation type="submission" date="2018-09" db="EMBL/GenBank/DDBJ databases">
        <title>Streptomyces sp. nov. DS1-2, an endophytic actinomycete isolated from roots of Dendrobium scabrilingue.</title>
        <authorList>
            <person name="Kuncharoen N."/>
            <person name="Kudo T."/>
            <person name="Ohkuma M."/>
            <person name="Yuki M."/>
            <person name="Tanasupawat S."/>
        </authorList>
    </citation>
    <scope>NUCLEOTIDE SEQUENCE [LARGE SCALE GENOMIC DNA]</scope>
    <source>
        <strain evidence="12 15">AZ1-7</strain>
        <strain evidence="13 14">DS1-2</strain>
    </source>
</reference>
<feature type="transmembrane region" description="Helical" evidence="9">
    <location>
        <begin position="38"/>
        <end position="56"/>
    </location>
</feature>
<feature type="transmembrane region" description="Helical" evidence="9">
    <location>
        <begin position="126"/>
        <end position="143"/>
    </location>
</feature>
<dbReference type="Pfam" id="PF02518">
    <property type="entry name" value="HATPase_c"/>
    <property type="match status" value="1"/>
</dbReference>
<keyword evidence="14" id="KW-1185">Reference proteome</keyword>
<evidence type="ECO:0000256" key="6">
    <source>
        <dbReference type="ARBA" id="ARBA00022777"/>
    </source>
</evidence>
<keyword evidence="9" id="KW-1133">Transmembrane helix</keyword>
<evidence type="ECO:0000256" key="4">
    <source>
        <dbReference type="ARBA" id="ARBA00022679"/>
    </source>
</evidence>
<evidence type="ECO:0000256" key="8">
    <source>
        <dbReference type="ARBA" id="ARBA00023012"/>
    </source>
</evidence>
<dbReference type="CDD" id="cd16917">
    <property type="entry name" value="HATPase_UhpB-NarQ-NarX-like"/>
    <property type="match status" value="1"/>
</dbReference>
<dbReference type="RefSeq" id="WP_120700059.1">
    <property type="nucleotide sequence ID" value="NZ_RBDX01000017.1"/>
</dbReference>
<evidence type="ECO:0000256" key="5">
    <source>
        <dbReference type="ARBA" id="ARBA00022741"/>
    </source>
</evidence>
<feature type="domain" description="Histidine kinase/HSP90-like ATPase" evidence="10">
    <location>
        <begin position="281"/>
        <end position="368"/>
    </location>
</feature>
<keyword evidence="3" id="KW-0597">Phosphoprotein</keyword>
<dbReference type="PANTHER" id="PTHR24421">
    <property type="entry name" value="NITRATE/NITRITE SENSOR PROTEIN NARX-RELATED"/>
    <property type="match status" value="1"/>
</dbReference>
<protein>
    <recommendedName>
        <fullName evidence="2">histidine kinase</fullName>
        <ecNumber evidence="2">2.7.13.3</ecNumber>
    </recommendedName>
</protein>
<evidence type="ECO:0000313" key="14">
    <source>
        <dbReference type="Proteomes" id="UP000268652"/>
    </source>
</evidence>
<evidence type="ECO:0000313" key="12">
    <source>
        <dbReference type="EMBL" id="RKN07036.1"/>
    </source>
</evidence>
<dbReference type="EC" id="2.7.13.3" evidence="2"/>
<proteinExistence type="predicted"/>
<dbReference type="GO" id="GO:0005524">
    <property type="term" value="F:ATP binding"/>
    <property type="evidence" value="ECO:0007669"/>
    <property type="project" value="UniProtKB-KW"/>
</dbReference>
<dbReference type="GO" id="GO:0000155">
    <property type="term" value="F:phosphorelay sensor kinase activity"/>
    <property type="evidence" value="ECO:0007669"/>
    <property type="project" value="InterPro"/>
</dbReference>
<comment type="caution">
    <text evidence="12">The sequence shown here is derived from an EMBL/GenBank/DDBJ whole genome shotgun (WGS) entry which is preliminary data.</text>
</comment>
<evidence type="ECO:0000259" key="10">
    <source>
        <dbReference type="Pfam" id="PF02518"/>
    </source>
</evidence>
<dbReference type="GO" id="GO:0016020">
    <property type="term" value="C:membrane"/>
    <property type="evidence" value="ECO:0007669"/>
    <property type="project" value="InterPro"/>
</dbReference>
<name>A0A3A9WH68_9ACTN</name>
<dbReference type="InterPro" id="IPR003594">
    <property type="entry name" value="HATPase_dom"/>
</dbReference>
<keyword evidence="9" id="KW-0472">Membrane</keyword>
<dbReference type="EMBL" id="RBDY01000035">
    <property type="protein sequence ID" value="RKN15097.1"/>
    <property type="molecule type" value="Genomic_DNA"/>
</dbReference>
<evidence type="ECO:0000256" key="2">
    <source>
        <dbReference type="ARBA" id="ARBA00012438"/>
    </source>
</evidence>
<keyword evidence="7" id="KW-0067">ATP-binding</keyword>
<keyword evidence="9" id="KW-0812">Transmembrane</keyword>
<dbReference type="Gene3D" id="3.30.565.10">
    <property type="entry name" value="Histidine kinase-like ATPase, C-terminal domain"/>
    <property type="match status" value="1"/>
</dbReference>
<accession>A0A3A9WH68</accession>
<feature type="transmembrane region" description="Helical" evidence="9">
    <location>
        <begin position="97"/>
        <end position="114"/>
    </location>
</feature>
<evidence type="ECO:0000313" key="15">
    <source>
        <dbReference type="Proteomes" id="UP000275024"/>
    </source>
</evidence>
<dbReference type="PANTHER" id="PTHR24421:SF10">
    <property type="entry name" value="NITRATE_NITRITE SENSOR PROTEIN NARQ"/>
    <property type="match status" value="1"/>
</dbReference>
<evidence type="ECO:0000256" key="3">
    <source>
        <dbReference type="ARBA" id="ARBA00022553"/>
    </source>
</evidence>
<dbReference type="InterPro" id="IPR050482">
    <property type="entry name" value="Sensor_HK_TwoCompSys"/>
</dbReference>
<evidence type="ECO:0000256" key="1">
    <source>
        <dbReference type="ARBA" id="ARBA00000085"/>
    </source>
</evidence>
<dbReference type="Pfam" id="PF07730">
    <property type="entry name" value="HisKA_3"/>
    <property type="match status" value="1"/>
</dbReference>
<keyword evidence="8" id="KW-0902">Two-component regulatory system</keyword>
<dbReference type="Gene3D" id="1.20.5.1930">
    <property type="match status" value="1"/>
</dbReference>
<dbReference type="EMBL" id="RBDX01000017">
    <property type="protein sequence ID" value="RKN07036.1"/>
    <property type="molecule type" value="Genomic_DNA"/>
</dbReference>
<feature type="transmembrane region" description="Helical" evidence="9">
    <location>
        <begin position="63"/>
        <end position="91"/>
    </location>
</feature>